<comment type="similarity">
    <text evidence="1">Belongs to the jacalin lectin family.</text>
</comment>
<evidence type="ECO:0000313" key="4">
    <source>
        <dbReference type="EMBL" id="CAA7050511.1"/>
    </source>
</evidence>
<reference evidence="4" key="1">
    <citation type="submission" date="2020-01" db="EMBL/GenBank/DDBJ databases">
        <authorList>
            <person name="Mishra B."/>
        </authorList>
    </citation>
    <scope>NUCLEOTIDE SEQUENCE [LARGE SCALE GENOMIC DNA]</scope>
</reference>
<gene>
    <name evidence="4" type="ORF">MERR_LOCUS37746</name>
</gene>
<keyword evidence="5" id="KW-1185">Reference proteome</keyword>
<dbReference type="SUPFAM" id="SSF51101">
    <property type="entry name" value="Mannose-binding lectins"/>
    <property type="match status" value="1"/>
</dbReference>
<dbReference type="OrthoDB" id="581739at2759"/>
<name>A0A6D2KBV7_9BRAS</name>
<dbReference type="EMBL" id="CACVBM020001451">
    <property type="protein sequence ID" value="CAA7050511.1"/>
    <property type="molecule type" value="Genomic_DNA"/>
</dbReference>
<evidence type="ECO:0000256" key="2">
    <source>
        <dbReference type="ARBA" id="ARBA00022734"/>
    </source>
</evidence>
<dbReference type="InterPro" id="IPR001229">
    <property type="entry name" value="Jacalin-like_lectin_dom"/>
</dbReference>
<sequence length="193" mass="22089">MFKVGPIGSTFSSDKSWDEKGHTTISGIYVTFNDYGIKSLQFSYVQNGAHVMSKTYGSSEALSGVHYNQTRITYLTFHTNKRKHGPFCKGEYVESWKREIDVRICDRNELGGLFGSFYDFYGGSYLQSIGMYVLLPKLSPIHTTTITRNQTLDYRSLKIVDGFPVKPIRPYKPKLKDRILSELNKAIQFLKDL</sequence>
<accession>A0A6D2KBV7</accession>
<dbReference type="PANTHER" id="PTHR47293:SF33">
    <property type="entry name" value="JACALIN-TYPE LECTIN DOMAIN-CONTAINING PROTEIN"/>
    <property type="match status" value="1"/>
</dbReference>
<evidence type="ECO:0000256" key="1">
    <source>
        <dbReference type="ARBA" id="ARBA00006568"/>
    </source>
</evidence>
<evidence type="ECO:0000313" key="5">
    <source>
        <dbReference type="Proteomes" id="UP000467841"/>
    </source>
</evidence>
<dbReference type="AlphaFoldDB" id="A0A6D2KBV7"/>
<protein>
    <recommendedName>
        <fullName evidence="3">Jacalin-type lectin domain-containing protein</fullName>
    </recommendedName>
</protein>
<dbReference type="PANTHER" id="PTHR47293">
    <property type="entry name" value="JACALIN-RELATED LECTIN 3"/>
    <property type="match status" value="1"/>
</dbReference>
<dbReference type="Proteomes" id="UP000467841">
    <property type="component" value="Unassembled WGS sequence"/>
</dbReference>
<organism evidence="4 5">
    <name type="scientific">Microthlaspi erraticum</name>
    <dbReference type="NCBI Taxonomy" id="1685480"/>
    <lineage>
        <taxon>Eukaryota</taxon>
        <taxon>Viridiplantae</taxon>
        <taxon>Streptophyta</taxon>
        <taxon>Embryophyta</taxon>
        <taxon>Tracheophyta</taxon>
        <taxon>Spermatophyta</taxon>
        <taxon>Magnoliopsida</taxon>
        <taxon>eudicotyledons</taxon>
        <taxon>Gunneridae</taxon>
        <taxon>Pentapetalae</taxon>
        <taxon>rosids</taxon>
        <taxon>malvids</taxon>
        <taxon>Brassicales</taxon>
        <taxon>Brassicaceae</taxon>
        <taxon>Coluteocarpeae</taxon>
        <taxon>Microthlaspi</taxon>
    </lineage>
</organism>
<proteinExistence type="inferred from homology"/>
<dbReference type="PROSITE" id="PS51752">
    <property type="entry name" value="JACALIN_LECTIN"/>
    <property type="match status" value="1"/>
</dbReference>
<dbReference type="SMART" id="SM00915">
    <property type="entry name" value="Jacalin"/>
    <property type="match status" value="1"/>
</dbReference>
<feature type="domain" description="Jacalin-type lectin" evidence="3">
    <location>
        <begin position="1"/>
        <end position="135"/>
    </location>
</feature>
<keyword evidence="2" id="KW-0430">Lectin</keyword>
<comment type="caution">
    <text evidence="4">The sequence shown here is derived from an EMBL/GenBank/DDBJ whole genome shotgun (WGS) entry which is preliminary data.</text>
</comment>
<dbReference type="InterPro" id="IPR036404">
    <property type="entry name" value="Jacalin-like_lectin_dom_sf"/>
</dbReference>
<dbReference type="Pfam" id="PF01419">
    <property type="entry name" value="Jacalin"/>
    <property type="match status" value="1"/>
</dbReference>
<dbReference type="GO" id="GO:0030246">
    <property type="term" value="F:carbohydrate binding"/>
    <property type="evidence" value="ECO:0007669"/>
    <property type="project" value="UniProtKB-KW"/>
</dbReference>
<evidence type="ECO:0000259" key="3">
    <source>
        <dbReference type="PROSITE" id="PS51752"/>
    </source>
</evidence>
<dbReference type="Gene3D" id="2.100.10.30">
    <property type="entry name" value="Jacalin-like lectin domain"/>
    <property type="match status" value="2"/>
</dbReference>